<dbReference type="PANTHER" id="PTHR30313:SF2">
    <property type="entry name" value="DNA PRIMASE"/>
    <property type="match status" value="1"/>
</dbReference>
<dbReference type="Gene3D" id="3.90.580.10">
    <property type="entry name" value="Zinc finger, CHC2-type domain"/>
    <property type="match status" value="1"/>
</dbReference>
<dbReference type="SUPFAM" id="SSF57783">
    <property type="entry name" value="Zinc beta-ribbon"/>
    <property type="match status" value="1"/>
</dbReference>
<keyword evidence="2" id="KW-0639">Primosome</keyword>
<organism evidence="11 12">
    <name type="scientific">Sphingomonas kyungheensis</name>
    <dbReference type="NCBI Taxonomy" id="1069987"/>
    <lineage>
        <taxon>Bacteria</taxon>
        <taxon>Pseudomonadati</taxon>
        <taxon>Pseudomonadota</taxon>
        <taxon>Alphaproteobacteria</taxon>
        <taxon>Sphingomonadales</taxon>
        <taxon>Sphingomonadaceae</taxon>
        <taxon>Sphingomonas</taxon>
    </lineage>
</organism>
<protein>
    <submittedName>
        <fullName evidence="11">CHC2 zinc finger domain-containing protein</fullName>
    </submittedName>
</protein>
<reference evidence="11 12" key="1">
    <citation type="journal article" date="2013" name="Int. J. Syst. Evol. Microbiol.">
        <title>Sphingomonas kyungheensis sp. nov., a bacterium with ginsenoside-converting activity isolated from soil of a ginseng field.</title>
        <authorList>
            <person name="Son H.M."/>
            <person name="Yang J.E."/>
            <person name="Park Y."/>
            <person name="Han C.K."/>
            <person name="Kim S.G."/>
            <person name="Kook M."/>
            <person name="Yi T.H."/>
        </authorList>
    </citation>
    <scope>NUCLEOTIDE SEQUENCE [LARGE SCALE GENOMIC DNA]</scope>
    <source>
        <strain evidence="11 12">LMG 26582</strain>
    </source>
</reference>
<dbReference type="PANTHER" id="PTHR30313">
    <property type="entry name" value="DNA PRIMASE"/>
    <property type="match status" value="1"/>
</dbReference>
<keyword evidence="12" id="KW-1185">Reference proteome</keyword>
<dbReference type="SMART" id="SM00400">
    <property type="entry name" value="ZnF_CHCC"/>
    <property type="match status" value="1"/>
</dbReference>
<dbReference type="Proteomes" id="UP001367771">
    <property type="component" value="Unassembled WGS sequence"/>
</dbReference>
<proteinExistence type="predicted"/>
<evidence type="ECO:0000256" key="5">
    <source>
        <dbReference type="ARBA" id="ARBA00022705"/>
    </source>
</evidence>
<dbReference type="Pfam" id="PF01807">
    <property type="entry name" value="Zn_ribbon_DnaG"/>
    <property type="match status" value="1"/>
</dbReference>
<keyword evidence="3" id="KW-0808">Transferase</keyword>
<evidence type="ECO:0000256" key="2">
    <source>
        <dbReference type="ARBA" id="ARBA00022515"/>
    </source>
</evidence>
<evidence type="ECO:0000256" key="3">
    <source>
        <dbReference type="ARBA" id="ARBA00022679"/>
    </source>
</evidence>
<evidence type="ECO:0000259" key="10">
    <source>
        <dbReference type="SMART" id="SM00400"/>
    </source>
</evidence>
<evidence type="ECO:0000256" key="1">
    <source>
        <dbReference type="ARBA" id="ARBA00022478"/>
    </source>
</evidence>
<dbReference type="Pfam" id="PF23639">
    <property type="entry name" value="DUF7146"/>
    <property type="match status" value="1"/>
</dbReference>
<sequence>MAYNIYNDAFNDWAEIIKARYSISSVIGETVRLRGRNGVFKGHCPFHDDSTPSLSVDDNKGLFHCFGCGAAGDVISYVQRMEGLSAWDAVARLDGGDRVITRQPSIPWDDEAERIKAAKDMWAASEVIEGSPVVSYFESRALPVEYVGMQENIRFARGSFDNSAKKHPMLIAAARDVHGDVVGVQRIFLTEEGSKIDKDCKRTRGRGKGAAIRLAGENASVEAPEHIVICEGLEDGLSYARYHPDAIVWVAMGASNMANIVLPDSCRKVTIAHDNDETGRKVAGEMAEALVKRGLEVYLAPPPEAFKDWNEFLTYWDDEDRVGPTNPLPWRHWSEDDLYDEDGNLKAGIRFPIELKDAA</sequence>
<dbReference type="EMBL" id="JBBBDM010000010">
    <property type="protein sequence ID" value="MEI5688481.1"/>
    <property type="molecule type" value="Genomic_DNA"/>
</dbReference>
<evidence type="ECO:0000256" key="8">
    <source>
        <dbReference type="ARBA" id="ARBA00022833"/>
    </source>
</evidence>
<keyword evidence="5" id="KW-0235">DNA replication</keyword>
<feature type="domain" description="Zinc finger CHC2-type" evidence="10">
    <location>
        <begin position="40"/>
        <end position="94"/>
    </location>
</feature>
<keyword evidence="7" id="KW-0863">Zinc-finger</keyword>
<evidence type="ECO:0000256" key="7">
    <source>
        <dbReference type="ARBA" id="ARBA00022771"/>
    </source>
</evidence>
<dbReference type="InterPro" id="IPR050219">
    <property type="entry name" value="DnaG_primase"/>
</dbReference>
<keyword evidence="1" id="KW-0240">DNA-directed RNA polymerase</keyword>
<accession>A0ABU8H5Y9</accession>
<dbReference type="InterPro" id="IPR006171">
    <property type="entry name" value="TOPRIM_dom"/>
</dbReference>
<gene>
    <name evidence="11" type="ORF">V8201_15420</name>
</gene>
<keyword evidence="4" id="KW-0548">Nucleotidyltransferase</keyword>
<dbReference type="Pfam" id="PF13362">
    <property type="entry name" value="Toprim_3"/>
    <property type="match status" value="1"/>
</dbReference>
<dbReference type="InterPro" id="IPR055570">
    <property type="entry name" value="DUF7146"/>
</dbReference>
<dbReference type="SUPFAM" id="SSF56731">
    <property type="entry name" value="DNA primase core"/>
    <property type="match status" value="1"/>
</dbReference>
<evidence type="ECO:0000313" key="11">
    <source>
        <dbReference type="EMBL" id="MEI5688481.1"/>
    </source>
</evidence>
<name>A0ABU8H5Y9_9SPHN</name>
<evidence type="ECO:0000256" key="9">
    <source>
        <dbReference type="ARBA" id="ARBA00023163"/>
    </source>
</evidence>
<dbReference type="Gene3D" id="3.40.1360.10">
    <property type="match status" value="1"/>
</dbReference>
<dbReference type="InterPro" id="IPR036977">
    <property type="entry name" value="DNA_primase_Znf_CHC2"/>
</dbReference>
<evidence type="ECO:0000256" key="6">
    <source>
        <dbReference type="ARBA" id="ARBA00022723"/>
    </source>
</evidence>
<keyword evidence="9" id="KW-0804">Transcription</keyword>
<dbReference type="InterPro" id="IPR002694">
    <property type="entry name" value="Znf_CHC2"/>
</dbReference>
<dbReference type="InterPro" id="IPR034154">
    <property type="entry name" value="TOPRIM_DnaG/twinkle"/>
</dbReference>
<dbReference type="RefSeq" id="WP_336545843.1">
    <property type="nucleotide sequence ID" value="NZ_JBBBDM010000010.1"/>
</dbReference>
<keyword evidence="8" id="KW-0862">Zinc</keyword>
<dbReference type="CDD" id="cd01029">
    <property type="entry name" value="TOPRIM_primases"/>
    <property type="match status" value="1"/>
</dbReference>
<comment type="caution">
    <text evidence="11">The sequence shown here is derived from an EMBL/GenBank/DDBJ whole genome shotgun (WGS) entry which is preliminary data.</text>
</comment>
<keyword evidence="6" id="KW-0479">Metal-binding</keyword>
<evidence type="ECO:0000313" key="12">
    <source>
        <dbReference type="Proteomes" id="UP001367771"/>
    </source>
</evidence>
<evidence type="ECO:0000256" key="4">
    <source>
        <dbReference type="ARBA" id="ARBA00022695"/>
    </source>
</evidence>